<reference evidence="1 2" key="1">
    <citation type="journal article" date="2014" name="Nature">
        <title>The genome of the recently domesticated crop plant sugar beet (Beta vulgaris).</title>
        <authorList>
            <person name="Dohm J.C."/>
            <person name="Minoche A.E."/>
            <person name="Holtgrawe D."/>
            <person name="Capella-Gutierrez S."/>
            <person name="Zakrzewski F."/>
            <person name="Tafer H."/>
            <person name="Rupp O."/>
            <person name="Sorensen T.R."/>
            <person name="Stracke R."/>
            <person name="Reinhardt R."/>
            <person name="Goesmann A."/>
            <person name="Kraft T."/>
            <person name="Schulz B."/>
            <person name="Stadler P.F."/>
            <person name="Schmidt T."/>
            <person name="Gabaldon T."/>
            <person name="Lehrach H."/>
            <person name="Weisshaar B."/>
            <person name="Himmelbauer H."/>
        </authorList>
    </citation>
    <scope>NUCLEOTIDE SEQUENCE [LARGE SCALE GENOMIC DNA]</scope>
    <source>
        <tissue evidence="1">Taproot</tissue>
    </source>
</reference>
<organism evidence="1 2">
    <name type="scientific">Beta vulgaris subsp. vulgaris</name>
    <name type="common">Beet</name>
    <dbReference type="NCBI Taxonomy" id="3555"/>
    <lineage>
        <taxon>Eukaryota</taxon>
        <taxon>Viridiplantae</taxon>
        <taxon>Streptophyta</taxon>
        <taxon>Embryophyta</taxon>
        <taxon>Tracheophyta</taxon>
        <taxon>Spermatophyta</taxon>
        <taxon>Magnoliopsida</taxon>
        <taxon>eudicotyledons</taxon>
        <taxon>Gunneridae</taxon>
        <taxon>Pentapetalae</taxon>
        <taxon>Caryophyllales</taxon>
        <taxon>Chenopodiaceae</taxon>
        <taxon>Betoideae</taxon>
        <taxon>Beta</taxon>
    </lineage>
</organism>
<dbReference type="EMBL" id="KQ111396">
    <property type="protein sequence ID" value="KMS65286.1"/>
    <property type="molecule type" value="Genomic_DNA"/>
</dbReference>
<keyword evidence="2" id="KW-1185">Reference proteome</keyword>
<accession>A0A0J7YNX6</accession>
<gene>
    <name evidence="1" type="ORF">BVRB_037520</name>
</gene>
<dbReference type="Proteomes" id="UP000035740">
    <property type="component" value="Unassembled WGS sequence"/>
</dbReference>
<feature type="non-terminal residue" evidence="1">
    <location>
        <position position="42"/>
    </location>
</feature>
<evidence type="ECO:0000313" key="2">
    <source>
        <dbReference type="Proteomes" id="UP000035740"/>
    </source>
</evidence>
<dbReference type="Gramene" id="KMS65286">
    <property type="protein sequence ID" value="KMS65286"/>
    <property type="gene ID" value="BVRB_037520"/>
</dbReference>
<evidence type="ECO:0000313" key="1">
    <source>
        <dbReference type="EMBL" id="KMS65286.1"/>
    </source>
</evidence>
<dbReference type="AlphaFoldDB" id="A0A0J7YNX6"/>
<protein>
    <submittedName>
        <fullName evidence="1">Uncharacterized protein</fullName>
    </submittedName>
</protein>
<sequence length="42" mass="4638">DRLEAQRHSPVHVSGQAYQLASCPYAWQAINAQTTSFTADSM</sequence>
<proteinExistence type="predicted"/>
<feature type="non-terminal residue" evidence="1">
    <location>
        <position position="1"/>
    </location>
</feature>
<name>A0A0J7YNX6_BETVV</name>